<dbReference type="Pfam" id="PF13561">
    <property type="entry name" value="adh_short_C2"/>
    <property type="match status" value="1"/>
</dbReference>
<dbReference type="RefSeq" id="WP_216957138.1">
    <property type="nucleotide sequence ID" value="NZ_JAHOPB010000001.1"/>
</dbReference>
<dbReference type="PANTHER" id="PTHR42760:SF129">
    <property type="entry name" value="OXIDOREDUCTASE"/>
    <property type="match status" value="1"/>
</dbReference>
<proteinExistence type="predicted"/>
<dbReference type="PANTHER" id="PTHR42760">
    <property type="entry name" value="SHORT-CHAIN DEHYDROGENASES/REDUCTASES FAMILY MEMBER"/>
    <property type="match status" value="1"/>
</dbReference>
<dbReference type="Proteomes" id="UP000727907">
    <property type="component" value="Unassembled WGS sequence"/>
</dbReference>
<organism evidence="1 2">
    <name type="scientific">Reyranella humidisoli</name>
    <dbReference type="NCBI Taxonomy" id="2849149"/>
    <lineage>
        <taxon>Bacteria</taxon>
        <taxon>Pseudomonadati</taxon>
        <taxon>Pseudomonadota</taxon>
        <taxon>Alphaproteobacteria</taxon>
        <taxon>Hyphomicrobiales</taxon>
        <taxon>Reyranellaceae</taxon>
        <taxon>Reyranella</taxon>
    </lineage>
</organism>
<dbReference type="NCBIfam" id="NF009466">
    <property type="entry name" value="PRK12826.1-2"/>
    <property type="match status" value="1"/>
</dbReference>
<dbReference type="PROSITE" id="PS00061">
    <property type="entry name" value="ADH_SHORT"/>
    <property type="match status" value="1"/>
</dbReference>
<keyword evidence="2" id="KW-1185">Reference proteome</keyword>
<protein>
    <submittedName>
        <fullName evidence="1">SDR family oxidoreductase</fullName>
    </submittedName>
</protein>
<name>A0ABS6IE30_9HYPH</name>
<evidence type="ECO:0000313" key="2">
    <source>
        <dbReference type="Proteomes" id="UP000727907"/>
    </source>
</evidence>
<sequence>MSSITQQVAVVTGAASGLGRAIAHRFAKQGMRVALWDVDLAGAERIAGEIGASAKAFAVDVTDTQSVRAAWAASKAALGTPSILVNSAGILGPSAGIASYPEEQWHRVLDINLNGTFRCCQAAVPDMVASGYGRIVNIASIAGKDGNPNVAAYVASKAAVIALTKSMGKELATSGVLVNAISPSASETAIFGELTDERRAKLLANVPMARMVRPEEVAELAFWLSSPACSFSTGAVFDISGGRATY</sequence>
<comment type="caution">
    <text evidence="1">The sequence shown here is derived from an EMBL/GenBank/DDBJ whole genome shotgun (WGS) entry which is preliminary data.</text>
</comment>
<evidence type="ECO:0000313" key="1">
    <source>
        <dbReference type="EMBL" id="MBU8872858.1"/>
    </source>
</evidence>
<dbReference type="InterPro" id="IPR020904">
    <property type="entry name" value="Sc_DH/Rdtase_CS"/>
</dbReference>
<reference evidence="1 2" key="1">
    <citation type="submission" date="2021-06" db="EMBL/GenBank/DDBJ databases">
        <authorList>
            <person name="Lee D.H."/>
        </authorList>
    </citation>
    <scope>NUCLEOTIDE SEQUENCE [LARGE SCALE GENOMIC DNA]</scope>
    <source>
        <strain evidence="1 2">MMS21-HV4-11</strain>
    </source>
</reference>
<accession>A0ABS6IE30</accession>
<dbReference type="EMBL" id="JAHOPB010000001">
    <property type="protein sequence ID" value="MBU8872858.1"/>
    <property type="molecule type" value="Genomic_DNA"/>
</dbReference>
<dbReference type="InterPro" id="IPR002347">
    <property type="entry name" value="SDR_fam"/>
</dbReference>
<gene>
    <name evidence="1" type="ORF">KQ910_03745</name>
</gene>